<dbReference type="Proteomes" id="UP000278673">
    <property type="component" value="Unassembled WGS sequence"/>
</dbReference>
<organism evidence="3 4">
    <name type="scientific">Streptomyces triticirhizae</name>
    <dbReference type="NCBI Taxonomy" id="2483353"/>
    <lineage>
        <taxon>Bacteria</taxon>
        <taxon>Bacillati</taxon>
        <taxon>Actinomycetota</taxon>
        <taxon>Actinomycetes</taxon>
        <taxon>Kitasatosporales</taxon>
        <taxon>Streptomycetaceae</taxon>
        <taxon>Streptomyces</taxon>
    </lineage>
</organism>
<dbReference type="RefSeq" id="WP_122182496.1">
    <property type="nucleotide sequence ID" value="NZ_RFFJ01000013.1"/>
</dbReference>
<dbReference type="InterPro" id="IPR006059">
    <property type="entry name" value="SBP"/>
</dbReference>
<accession>A0A3M2M4T5</accession>
<dbReference type="EMBL" id="RFFJ01000013">
    <property type="protein sequence ID" value="RMI44774.1"/>
    <property type="molecule type" value="Genomic_DNA"/>
</dbReference>
<dbReference type="PROSITE" id="PS51257">
    <property type="entry name" value="PROKAR_LIPOPROTEIN"/>
    <property type="match status" value="1"/>
</dbReference>
<dbReference type="SUPFAM" id="SSF53850">
    <property type="entry name" value="Periplasmic binding protein-like II"/>
    <property type="match status" value="1"/>
</dbReference>
<feature type="signal peptide" evidence="1">
    <location>
        <begin position="1"/>
        <end position="22"/>
    </location>
</feature>
<reference evidence="3 4" key="1">
    <citation type="submission" date="2018-10" db="EMBL/GenBank/DDBJ databases">
        <title>Isolation, diversity and antifungal activity of actinobacteria from wheat.</title>
        <authorList>
            <person name="Han C."/>
        </authorList>
    </citation>
    <scope>NUCLEOTIDE SEQUENCE [LARGE SCALE GENOMIC DNA]</scope>
    <source>
        <strain evidence="3 4">NEAU-YY642</strain>
    </source>
</reference>
<dbReference type="PANTHER" id="PTHR43649">
    <property type="entry name" value="ARABINOSE-BINDING PROTEIN-RELATED"/>
    <property type="match status" value="1"/>
</dbReference>
<sequence length="443" mass="47874">MRAAGRVRATGAALALTLLAVAGCGGGSDEGDGKVTLEFLSLAWQAESVEANKALVEEWNAANPDVRVRYVQGSWDNIHDHLLTSFEGGEAPDIIHNDASDLTDFANGGYLADLTGLLPRELRDDIPEAAWSTTEYDGGDGPGIYGVPFLQEPRVLVVNAELLERSGARVPTPDEPWSWAEFEAASAAMTEDTDGDGDTDTYGVAWSLKEPVTQTVNLALSTGGEVFTREDGKNVIRYDAADSSVAELINRQVHEDGTAAASSLGMSGSDTLPGFYDGRYAMLPLNFSFRQQVAQQAPDGFDWTVLPMPSGGPEHGLAQGVVPQTLSVAEDSDHQQAAADFIAFLTQPEHQVDLALGDWMLPTSQRALAEPALDTEEYGWRTGARIADELRPSPVLGVRGYPEWKDKIATPALQEYYSGGIDLDTLREKLTDDGQRILDRYQR</sequence>
<evidence type="ECO:0000313" key="2">
    <source>
        <dbReference type="EMBL" id="RMI43247.1"/>
    </source>
</evidence>
<dbReference type="EMBL" id="RFFJ01000026">
    <property type="protein sequence ID" value="RMI43247.1"/>
    <property type="molecule type" value="Genomic_DNA"/>
</dbReference>
<keyword evidence="4" id="KW-1185">Reference proteome</keyword>
<dbReference type="AlphaFoldDB" id="A0A3M2M4T5"/>
<proteinExistence type="predicted"/>
<dbReference type="InterPro" id="IPR050490">
    <property type="entry name" value="Bact_solute-bd_prot1"/>
</dbReference>
<keyword evidence="1" id="KW-0732">Signal</keyword>
<protein>
    <submittedName>
        <fullName evidence="3">Sugar ABC transporter substrate-binding protein</fullName>
    </submittedName>
</protein>
<name>A0A3M2M4T5_9ACTN</name>
<evidence type="ECO:0000313" key="3">
    <source>
        <dbReference type="EMBL" id="RMI44774.1"/>
    </source>
</evidence>
<dbReference type="Gene3D" id="3.40.190.10">
    <property type="entry name" value="Periplasmic binding protein-like II"/>
    <property type="match status" value="1"/>
</dbReference>
<evidence type="ECO:0000313" key="4">
    <source>
        <dbReference type="Proteomes" id="UP000278673"/>
    </source>
</evidence>
<dbReference type="PANTHER" id="PTHR43649:SF30">
    <property type="entry name" value="ABC TRANSPORTER SUBSTRATE-BINDING PROTEIN"/>
    <property type="match status" value="1"/>
</dbReference>
<dbReference type="CDD" id="cd13585">
    <property type="entry name" value="PBP2_TMBP_like"/>
    <property type="match status" value="1"/>
</dbReference>
<feature type="chain" id="PRO_5044595028" evidence="1">
    <location>
        <begin position="23"/>
        <end position="443"/>
    </location>
</feature>
<dbReference type="Pfam" id="PF01547">
    <property type="entry name" value="SBP_bac_1"/>
    <property type="match status" value="1"/>
</dbReference>
<gene>
    <name evidence="3" type="ORF">EBN88_04580</name>
    <name evidence="2" type="ORF">EBN88_07580</name>
</gene>
<comment type="caution">
    <text evidence="3">The sequence shown here is derived from an EMBL/GenBank/DDBJ whole genome shotgun (WGS) entry which is preliminary data.</text>
</comment>
<evidence type="ECO:0000256" key="1">
    <source>
        <dbReference type="SAM" id="SignalP"/>
    </source>
</evidence>